<dbReference type="RefSeq" id="WP_097175568.1">
    <property type="nucleotide sequence ID" value="NZ_OBML01000008.1"/>
</dbReference>
<comment type="similarity">
    <text evidence="1">Belongs to the enoyl-CoA hydratase/isomerase family.</text>
</comment>
<dbReference type="Proteomes" id="UP000219331">
    <property type="component" value="Unassembled WGS sequence"/>
</dbReference>
<dbReference type="AlphaFoldDB" id="A0A285T8F6"/>
<evidence type="ECO:0000256" key="1">
    <source>
        <dbReference type="ARBA" id="ARBA00005254"/>
    </source>
</evidence>
<name>A0A285T8F6_9HYPH</name>
<dbReference type="EMBL" id="OBML01000008">
    <property type="protein sequence ID" value="SOC15826.1"/>
    <property type="molecule type" value="Genomic_DNA"/>
</dbReference>
<dbReference type="InterPro" id="IPR029045">
    <property type="entry name" value="ClpP/crotonase-like_dom_sf"/>
</dbReference>
<proteinExistence type="inferred from homology"/>
<sequence>MSGFSTISCSVAQGICRIRFARPEAGNSITPQMVSELHAAFDLCEAKEGPDGRAVTVVVLEGSDDVFCMGGDFDAVAEDAVPMDPAPLYDLWLRMARGPFVTVSVVRGRANAGGVGLAAAADIVLADESASFALSELLFGLFPACVMPFLARRVGAQRARYMTLMTRPVGARDALSFGLVDALGERADELLRQHLMRLRLPGRAGIARFKTHAAAGLDDLEGQREAALAANREMFADPQIRADIRRYVRDAKFPWEA</sequence>
<gene>
    <name evidence="2" type="ORF">SAMN05421512_108175</name>
</gene>
<accession>A0A285T8F6</accession>
<dbReference type="STRING" id="538381.GCA_001696535_03021"/>
<dbReference type="NCBIfam" id="NF005498">
    <property type="entry name" value="PRK07112.1"/>
    <property type="match status" value="1"/>
</dbReference>
<protein>
    <submittedName>
        <fullName evidence="2">Polyketide biosynthesis enoyl-CoA hydratase PksH</fullName>
    </submittedName>
</protein>
<dbReference type="InterPro" id="IPR001753">
    <property type="entry name" value="Enoyl-CoA_hydra/iso"/>
</dbReference>
<dbReference type="SUPFAM" id="SSF52096">
    <property type="entry name" value="ClpP/crotonase"/>
    <property type="match status" value="1"/>
</dbReference>
<evidence type="ECO:0000313" key="2">
    <source>
        <dbReference type="EMBL" id="SOC15826.1"/>
    </source>
</evidence>
<dbReference type="InterPro" id="IPR051683">
    <property type="entry name" value="Enoyl-CoA_Hydratase/Isomerase"/>
</dbReference>
<keyword evidence="3" id="KW-1185">Reference proteome</keyword>
<reference evidence="2 3" key="1">
    <citation type="submission" date="2017-08" db="EMBL/GenBank/DDBJ databases">
        <authorList>
            <person name="de Groot N.N."/>
        </authorList>
    </citation>
    <scope>NUCLEOTIDE SEQUENCE [LARGE SCALE GENOMIC DNA]</scope>
    <source>
        <strain evidence="2 3">USBA 352</strain>
    </source>
</reference>
<dbReference type="PANTHER" id="PTHR42964">
    <property type="entry name" value="ENOYL-COA HYDRATASE"/>
    <property type="match status" value="1"/>
</dbReference>
<dbReference type="GO" id="GO:0003824">
    <property type="term" value="F:catalytic activity"/>
    <property type="evidence" value="ECO:0007669"/>
    <property type="project" value="UniProtKB-ARBA"/>
</dbReference>
<dbReference type="CDD" id="cd06558">
    <property type="entry name" value="crotonase-like"/>
    <property type="match status" value="1"/>
</dbReference>
<evidence type="ECO:0000313" key="3">
    <source>
        <dbReference type="Proteomes" id="UP000219331"/>
    </source>
</evidence>
<dbReference type="OrthoDB" id="9795613at2"/>
<dbReference type="PANTHER" id="PTHR42964:SF1">
    <property type="entry name" value="POLYKETIDE BIOSYNTHESIS ENOYL-COA HYDRATASE PKSH-RELATED"/>
    <property type="match status" value="1"/>
</dbReference>
<dbReference type="Pfam" id="PF00378">
    <property type="entry name" value="ECH_1"/>
    <property type="match status" value="1"/>
</dbReference>
<dbReference type="Gene3D" id="3.90.226.10">
    <property type="entry name" value="2-enoyl-CoA Hydratase, Chain A, domain 1"/>
    <property type="match status" value="1"/>
</dbReference>
<organism evidence="2 3">
    <name type="scientific">Stappia indica</name>
    <dbReference type="NCBI Taxonomy" id="538381"/>
    <lineage>
        <taxon>Bacteria</taxon>
        <taxon>Pseudomonadati</taxon>
        <taxon>Pseudomonadota</taxon>
        <taxon>Alphaproteobacteria</taxon>
        <taxon>Hyphomicrobiales</taxon>
        <taxon>Stappiaceae</taxon>
        <taxon>Stappia</taxon>
    </lineage>
</organism>